<dbReference type="KEGG" id="hne:HNE_3163"/>
<name>Q0BXF5_HYPNA</name>
<proteinExistence type="predicted"/>
<dbReference type="AlphaFoldDB" id="Q0BXF5"/>
<dbReference type="HOGENOM" id="CLU_1183764_0_0_5"/>
<dbReference type="Proteomes" id="UP000001959">
    <property type="component" value="Chromosome"/>
</dbReference>
<dbReference type="STRING" id="228405.HNE_3163"/>
<reference evidence="1 2" key="1">
    <citation type="journal article" date="2006" name="J. Bacteriol.">
        <title>Comparative genomic evidence for a close relationship between the dimorphic prosthecate bacteria Hyphomonas neptunium and Caulobacter crescentus.</title>
        <authorList>
            <person name="Badger J.H."/>
            <person name="Hoover T.R."/>
            <person name="Brun Y.V."/>
            <person name="Weiner R.M."/>
            <person name="Laub M.T."/>
            <person name="Alexandre G."/>
            <person name="Mrazek J."/>
            <person name="Ren Q."/>
            <person name="Paulsen I.T."/>
            <person name="Nelson K.E."/>
            <person name="Khouri H.M."/>
            <person name="Radune D."/>
            <person name="Sosa J."/>
            <person name="Dodson R.J."/>
            <person name="Sullivan S.A."/>
            <person name="Rosovitz M.J."/>
            <person name="Madupu R."/>
            <person name="Brinkac L.M."/>
            <person name="Durkin A.S."/>
            <person name="Daugherty S.C."/>
            <person name="Kothari S.P."/>
            <person name="Giglio M.G."/>
            <person name="Zhou L."/>
            <person name="Haft D.H."/>
            <person name="Selengut J.D."/>
            <person name="Davidsen T.M."/>
            <person name="Yang Q."/>
            <person name="Zafar N."/>
            <person name="Ward N.L."/>
        </authorList>
    </citation>
    <scope>NUCLEOTIDE SEQUENCE [LARGE SCALE GENOMIC DNA]</scope>
    <source>
        <strain evidence="1 2">ATCC 15444</strain>
    </source>
</reference>
<gene>
    <name evidence="1" type="ordered locus">HNE_3163</name>
</gene>
<keyword evidence="2" id="KW-1185">Reference proteome</keyword>
<dbReference type="EMBL" id="CP000158">
    <property type="protein sequence ID" value="ABI78574.1"/>
    <property type="molecule type" value="Genomic_DNA"/>
</dbReference>
<protein>
    <submittedName>
        <fullName evidence="1">Uncharacterized protein</fullName>
    </submittedName>
</protein>
<accession>Q0BXF5</accession>
<evidence type="ECO:0000313" key="1">
    <source>
        <dbReference type="EMBL" id="ABI78574.1"/>
    </source>
</evidence>
<sequence>MEPMGALPVLNPDLITEKSGSSMTRPTLFEYRAWPSQDMPHIEALHHLFGLGLAEIRTDTYIFSDARPNWLIVLHGAAELEILEKTGEDGVLSAWKVVARSEFPLRRSVVRNLQDAFPTADLSHRILVPGDLISWLDMNTAMFTVNKRTVQFQRDGCVAEFSQIEAGDRRAETFSLISKRADTVTEVLDLLPDPRLENVDYGSWLKGHPWSEQVLEPAAKSYRPMPVLGAARVA</sequence>
<evidence type="ECO:0000313" key="2">
    <source>
        <dbReference type="Proteomes" id="UP000001959"/>
    </source>
</evidence>
<organism evidence="1 2">
    <name type="scientific">Hyphomonas neptunium (strain ATCC 15444)</name>
    <dbReference type="NCBI Taxonomy" id="228405"/>
    <lineage>
        <taxon>Bacteria</taxon>
        <taxon>Pseudomonadati</taxon>
        <taxon>Pseudomonadota</taxon>
        <taxon>Alphaproteobacteria</taxon>
        <taxon>Hyphomonadales</taxon>
        <taxon>Hyphomonadaceae</taxon>
        <taxon>Hyphomonas</taxon>
    </lineage>
</organism>